<proteinExistence type="predicted"/>
<reference evidence="1" key="1">
    <citation type="submission" date="2024-05" db="EMBL/GenBank/DDBJ databases">
        <title>Transcriptome analysis of the degradation process of organic nitrogen by two heterotrophic nitrifying and aerobic denitrifying bacteria, Achromobacter sp. HNDS-1 and Enterobacter sp. HNDS-6.</title>
        <authorList>
            <person name="Huang Y."/>
        </authorList>
    </citation>
    <scope>NUCLEOTIDE SEQUENCE</scope>
    <source>
        <strain evidence="1">HNDS-1</strain>
    </source>
</reference>
<dbReference type="AlphaFoldDB" id="A0AAU7LDR9"/>
<sequence length="164" mass="18865">MRKAKLFRANSVSFTMEGDIEAQVGAFFDRIKEEALRPAAHAMALVLYDEIRLRVPHRLGKLQSAIYRWFDDKRSTPDRKTYLVGVNVTKAPHWWLVEYGHWRRHAVVQLDDGGWITLKNKPLKVPVFVPAQSYLRSSVDAKLKAAAQAGRRRLAEKVREIQNG</sequence>
<evidence type="ECO:0000313" key="1">
    <source>
        <dbReference type="EMBL" id="XBP00035.1"/>
    </source>
</evidence>
<dbReference type="KEGG" id="achh:ABFG95_06040"/>
<organism evidence="1">
    <name type="scientific">Achromobacter sp. HNDS-1</name>
    <dbReference type="NCBI Taxonomy" id="3151598"/>
    <lineage>
        <taxon>Bacteria</taxon>
        <taxon>Pseudomonadati</taxon>
        <taxon>Pseudomonadota</taxon>
        <taxon>Betaproteobacteria</taxon>
        <taxon>Burkholderiales</taxon>
        <taxon>Alcaligenaceae</taxon>
        <taxon>Achromobacter</taxon>
    </lineage>
</organism>
<dbReference type="RefSeq" id="WP_263899096.1">
    <property type="nucleotide sequence ID" value="NZ_CP157584.1"/>
</dbReference>
<protein>
    <submittedName>
        <fullName evidence="1">HK97 gp10 family phage protein</fullName>
    </submittedName>
</protein>
<accession>A0AAU7LDR9</accession>
<gene>
    <name evidence="1" type="ORF">ABFG95_06040</name>
</gene>
<dbReference type="EMBL" id="CP157584">
    <property type="protein sequence ID" value="XBP00035.1"/>
    <property type="molecule type" value="Genomic_DNA"/>
</dbReference>
<name>A0AAU7LDR9_9BURK</name>